<sequence length="73" mass="8152">MQDPNGNLGYHDGADDNVEDAIKDCLGNIYEELDDYIEGYKAQQDDVNAVLNAKGVPKTRVIPYSVRIPLKKK</sequence>
<protein>
    <submittedName>
        <fullName evidence="1">Uncharacterized protein</fullName>
    </submittedName>
</protein>
<organism evidence="1 2">
    <name type="scientific">Methanococcus maripaludis</name>
    <name type="common">Methanococcus deltae</name>
    <dbReference type="NCBI Taxonomy" id="39152"/>
    <lineage>
        <taxon>Archaea</taxon>
        <taxon>Methanobacteriati</taxon>
        <taxon>Methanobacteriota</taxon>
        <taxon>Methanomada group</taxon>
        <taxon>Methanococci</taxon>
        <taxon>Methanococcales</taxon>
        <taxon>Methanococcaceae</taxon>
        <taxon>Methanococcus</taxon>
    </lineage>
</organism>
<dbReference type="Proteomes" id="UP000564425">
    <property type="component" value="Unassembled WGS sequence"/>
</dbReference>
<dbReference type="AlphaFoldDB" id="A0A7J9NVT9"/>
<proteinExistence type="predicted"/>
<evidence type="ECO:0000313" key="2">
    <source>
        <dbReference type="Proteomes" id="UP000564425"/>
    </source>
</evidence>
<comment type="caution">
    <text evidence="1">The sequence shown here is derived from an EMBL/GenBank/DDBJ whole genome shotgun (WGS) entry which is preliminary data.</text>
</comment>
<accession>A0A7J9NVT9</accession>
<dbReference type="RefSeq" id="WP_181501619.1">
    <property type="nucleotide sequence ID" value="NZ_JACDUH010000003.1"/>
</dbReference>
<evidence type="ECO:0000313" key="1">
    <source>
        <dbReference type="EMBL" id="MBA2851799.1"/>
    </source>
</evidence>
<name>A0A7J9NVT9_METMI</name>
<dbReference type="EMBL" id="JACDUH010000003">
    <property type="protein sequence ID" value="MBA2851799.1"/>
    <property type="molecule type" value="Genomic_DNA"/>
</dbReference>
<gene>
    <name evidence="1" type="ORF">HNP86_001958</name>
</gene>
<reference evidence="1 2" key="1">
    <citation type="submission" date="2020-07" db="EMBL/GenBank/DDBJ databases">
        <title>Genomic Encyclopedia of Type Strains, Phase IV (KMG-V): Genome sequencing to study the core and pangenomes of soil and plant-associated prokaryotes.</title>
        <authorList>
            <person name="Whitman W."/>
        </authorList>
    </citation>
    <scope>NUCLEOTIDE SEQUENCE [LARGE SCALE GENOMIC DNA]</scope>
    <source>
        <strain evidence="1 2">A1</strain>
    </source>
</reference>